<sequence length="124" mass="13580">MMTSDSRHRLDQIDAAEARVIGDVAANLAYSLTDRAAQPDASHRGELLAQANAAVNLAISWRTYAAMWEADQYVEPPTPPEAPVVKANGTYEVHRPEHVAALADCLDDQPVDIAYRPRTDRRAG</sequence>
<protein>
    <submittedName>
        <fullName evidence="1">Uncharacterized protein</fullName>
    </submittedName>
</protein>
<gene>
    <name evidence="1" type="ORF">RAJCM14343_5844</name>
</gene>
<evidence type="ECO:0000313" key="2">
    <source>
        <dbReference type="Proteomes" id="UP000325466"/>
    </source>
</evidence>
<name>A0ABQ0YW90_9NOCA</name>
<keyword evidence="2" id="KW-1185">Reference proteome</keyword>
<accession>A0ABQ0YW90</accession>
<dbReference type="Proteomes" id="UP000325466">
    <property type="component" value="Unassembled WGS sequence"/>
</dbReference>
<reference evidence="1 2" key="1">
    <citation type="journal article" date="2018" name="Biodegradation">
        <title>1,4-Dioxane degradation characteristics of Rhodococcus aetherivorans JCM 14343.</title>
        <authorList>
            <person name="Inoue D."/>
            <person name="Tsunoda T."/>
            <person name="Yamamoto N."/>
            <person name="Ike M."/>
            <person name="Sei K."/>
        </authorList>
    </citation>
    <scope>NUCLEOTIDE SEQUENCE [LARGE SCALE GENOMIC DNA]</scope>
    <source>
        <strain evidence="1 2">JCM 14343</strain>
    </source>
</reference>
<evidence type="ECO:0000313" key="1">
    <source>
        <dbReference type="EMBL" id="GES40554.1"/>
    </source>
</evidence>
<organism evidence="1 2">
    <name type="scientific">Rhodococcus aetherivorans</name>
    <dbReference type="NCBI Taxonomy" id="191292"/>
    <lineage>
        <taxon>Bacteria</taxon>
        <taxon>Bacillati</taxon>
        <taxon>Actinomycetota</taxon>
        <taxon>Actinomycetes</taxon>
        <taxon>Mycobacteriales</taxon>
        <taxon>Nocardiaceae</taxon>
        <taxon>Rhodococcus</taxon>
    </lineage>
</organism>
<dbReference type="EMBL" id="BLAH01000202">
    <property type="protein sequence ID" value="GES40554.1"/>
    <property type="molecule type" value="Genomic_DNA"/>
</dbReference>
<proteinExistence type="predicted"/>
<comment type="caution">
    <text evidence="1">The sequence shown here is derived from an EMBL/GenBank/DDBJ whole genome shotgun (WGS) entry which is preliminary data.</text>
</comment>